<protein>
    <submittedName>
        <fullName evidence="3">Enoyl-CoA hydratase/carnithine racemase</fullName>
    </submittedName>
</protein>
<evidence type="ECO:0000256" key="1">
    <source>
        <dbReference type="ARBA" id="ARBA00005254"/>
    </source>
</evidence>
<dbReference type="InterPro" id="IPR029045">
    <property type="entry name" value="ClpP/crotonase-like_dom_sf"/>
</dbReference>
<keyword evidence="4" id="KW-1185">Reference proteome</keyword>
<proteinExistence type="inferred from homology"/>
<dbReference type="CDD" id="cd06558">
    <property type="entry name" value="crotonase-like"/>
    <property type="match status" value="1"/>
</dbReference>
<evidence type="ECO:0000313" key="4">
    <source>
        <dbReference type="Proteomes" id="UP000199400"/>
    </source>
</evidence>
<dbReference type="PANTHER" id="PTHR11941">
    <property type="entry name" value="ENOYL-COA HYDRATASE-RELATED"/>
    <property type="match status" value="1"/>
</dbReference>
<dbReference type="GO" id="GO:0003824">
    <property type="term" value="F:catalytic activity"/>
    <property type="evidence" value="ECO:0007669"/>
    <property type="project" value="InterPro"/>
</dbReference>
<comment type="similarity">
    <text evidence="1 2">Belongs to the enoyl-CoA hydratase/isomerase family.</text>
</comment>
<dbReference type="GO" id="GO:0006635">
    <property type="term" value="P:fatty acid beta-oxidation"/>
    <property type="evidence" value="ECO:0007669"/>
    <property type="project" value="TreeGrafter"/>
</dbReference>
<name>A0A1I1WJZ5_9BACT</name>
<organism evidence="3 4">
    <name type="scientific">Nannocystis exedens</name>
    <dbReference type="NCBI Taxonomy" id="54"/>
    <lineage>
        <taxon>Bacteria</taxon>
        <taxon>Pseudomonadati</taxon>
        <taxon>Myxococcota</taxon>
        <taxon>Polyangia</taxon>
        <taxon>Nannocystales</taxon>
        <taxon>Nannocystaceae</taxon>
        <taxon>Nannocystis</taxon>
    </lineage>
</organism>
<dbReference type="Proteomes" id="UP000199400">
    <property type="component" value="Unassembled WGS sequence"/>
</dbReference>
<dbReference type="OrthoDB" id="5365311at2"/>
<dbReference type="EMBL" id="FOMX01000006">
    <property type="protein sequence ID" value="SFD95477.1"/>
    <property type="molecule type" value="Genomic_DNA"/>
</dbReference>
<dbReference type="InterPro" id="IPR001753">
    <property type="entry name" value="Enoyl-CoA_hydra/iso"/>
</dbReference>
<evidence type="ECO:0000313" key="3">
    <source>
        <dbReference type="EMBL" id="SFD95477.1"/>
    </source>
</evidence>
<dbReference type="SUPFAM" id="SSF52096">
    <property type="entry name" value="ClpP/crotonase"/>
    <property type="match status" value="1"/>
</dbReference>
<evidence type="ECO:0000256" key="2">
    <source>
        <dbReference type="RuleBase" id="RU003707"/>
    </source>
</evidence>
<dbReference type="PROSITE" id="PS00166">
    <property type="entry name" value="ENOYL_COA_HYDRATASE"/>
    <property type="match status" value="1"/>
</dbReference>
<sequence>MRWSVERSEGAVIVTMRSNPVNRMNPEFFGDLHAAFDEVEQEHPALPVVLTAEGKTFSAGLDFEDVFPRFARNDMDELQAWFDRFRGSLLRVFTLPRRTVAAINGNTFAGGLILAVACDVRVGAEGRARFAINEVPVGIPMPWTYIEMVRYALGTPATAEMTLSGQLYDVAGAQRLGVLHRVVAPEQLLAAALEEARRIGVDSASAYAASKQALQQPTLAAIAAHPELDRMAMQVVMAPDSVRAQASALAALKKRG</sequence>
<dbReference type="STRING" id="54.SAMN02745121_02438"/>
<dbReference type="PANTHER" id="PTHR11941:SF54">
    <property type="entry name" value="ENOYL-COA HYDRATASE, MITOCHONDRIAL"/>
    <property type="match status" value="1"/>
</dbReference>
<dbReference type="Pfam" id="PF00378">
    <property type="entry name" value="ECH_1"/>
    <property type="match status" value="1"/>
</dbReference>
<dbReference type="Gene3D" id="3.90.226.10">
    <property type="entry name" value="2-enoyl-CoA Hydratase, Chain A, domain 1"/>
    <property type="match status" value="1"/>
</dbReference>
<dbReference type="AlphaFoldDB" id="A0A1I1WJZ5"/>
<accession>A0A1I1WJZ5</accession>
<reference evidence="4" key="1">
    <citation type="submission" date="2016-10" db="EMBL/GenBank/DDBJ databases">
        <authorList>
            <person name="Varghese N."/>
            <person name="Submissions S."/>
        </authorList>
    </citation>
    <scope>NUCLEOTIDE SEQUENCE [LARGE SCALE GENOMIC DNA]</scope>
    <source>
        <strain evidence="4">ATCC 25963</strain>
    </source>
</reference>
<dbReference type="InterPro" id="IPR018376">
    <property type="entry name" value="Enoyl-CoA_hyd/isom_CS"/>
</dbReference>
<gene>
    <name evidence="3" type="ORF">SAMN02745121_02438</name>
</gene>